<dbReference type="RefSeq" id="WP_182412535.1">
    <property type="nucleotide sequence ID" value="NZ_CP055153.1"/>
</dbReference>
<feature type="transmembrane region" description="Helical" evidence="1">
    <location>
        <begin position="118"/>
        <end position="136"/>
    </location>
</feature>
<keyword evidence="1" id="KW-0812">Transmembrane</keyword>
<evidence type="ECO:0008006" key="4">
    <source>
        <dbReference type="Google" id="ProtNLM"/>
    </source>
</evidence>
<evidence type="ECO:0000313" key="2">
    <source>
        <dbReference type="EMBL" id="QMU30077.1"/>
    </source>
</evidence>
<accession>A0A7L7LBG6</accession>
<feature type="transmembrane region" description="Helical" evidence="1">
    <location>
        <begin position="318"/>
        <end position="337"/>
    </location>
</feature>
<dbReference type="KEGG" id="add:HUW48_19505"/>
<keyword evidence="1" id="KW-1133">Transmembrane helix</keyword>
<feature type="transmembrane region" description="Helical" evidence="1">
    <location>
        <begin position="206"/>
        <end position="227"/>
    </location>
</feature>
<reference evidence="2 3" key="1">
    <citation type="submission" date="2020-06" db="EMBL/GenBank/DDBJ databases">
        <authorList>
            <person name="Hwang Y.J."/>
        </authorList>
    </citation>
    <scope>NUCLEOTIDE SEQUENCE [LARGE SCALE GENOMIC DNA]</scope>
    <source>
        <strain evidence="2 3">KUDC8001</strain>
    </source>
</reference>
<sequence>MAEQNLLGSRRKGSPFLFYVLLTLGLVALGLAIYHYFTGSDYVITWQPQAELHPVSATLARFTDLFQTFLVPVTGFLVSERFDVGLPTLRPELAAIYLGILSLTLAVYFTIVSTFPRLPYIVAMTLVMLFLATCNFDLLRATPDDNQVFLILVLGILVLISYAFQAFITQASLWVRFLTFSGILIALAAFMNYSSQFSAILSAMQVVHYSSLAAFAATCLFIFLVSFENIHALLWLNTQGSSPQRRYGLWHFILIGILYLLNLLLLYLRNAEIIQLDFYYVDPFIILLLSTLVGYWGWKRRKVQYQKYFTFNNGAGYVYLTLGIISLLSIGYAFATVNTPFISAFTDVIVYTHLAYGFLFFLYILLNFYKLIQQRLAVYKVVFDPKQMPFYTVYLMGSLLLLALVFRSPFNIYSKAQSGYYNYLGDFYKATGNLLLAERFYTEGTVFSHHNLKSTYALAGLYRERSYSTAEINLLKDALAGQPSEKVYARLAGTQTDQKDFFNHLFLLNQGLRTFPNSTSLLTNKALLYETTSLVDSTEYLYQQALAGAGEFSDLVRSNLLAFYLKNGNPQQAVALAEQGSTSAKWLAWQSNLTLLNLLREQPATNTTDLKLPAKVLTPAEFALFYHNTLEHLRQSNAATIKRINQYLAQQENAPYAENLILLKGLTQFHAGQVNEARTTLENQALTSPHTAGFYYYLIGSWLMEQKLYQAAVGYFDKARTNKIPEAELPYLYALAHTPDKGAAYSAVSQAVIDLKEPNLKNQATFLANVLNLTTQSVLTASDSAKVAYLNLYRPDLSTTEFENVVNSLATGKFKSMGQRELARHYLQNNNVNAAAQTIQAALSLANGDKNLTSELNLLRADVLVKQGKVNELNKLLPTLTNQVADQNQKLFYQAVVAEKTNPQRAKTFYQQIPQVLIYNEDAVLAAANFFSRVLKNDNQAYDLLLSSIKYNPFSSRLYQAYVFSSIKLGFIDFAQTAAEELKNLLSPAEYANFQTTYEQKLKEKQAAFPGWD</sequence>
<evidence type="ECO:0000313" key="3">
    <source>
        <dbReference type="Proteomes" id="UP000514509"/>
    </source>
</evidence>
<feature type="transmembrane region" description="Helical" evidence="1">
    <location>
        <begin position="174"/>
        <end position="194"/>
    </location>
</feature>
<dbReference type="SUPFAM" id="SSF48452">
    <property type="entry name" value="TPR-like"/>
    <property type="match status" value="1"/>
</dbReference>
<dbReference type="Proteomes" id="UP000514509">
    <property type="component" value="Chromosome"/>
</dbReference>
<dbReference type="EMBL" id="CP055153">
    <property type="protein sequence ID" value="QMU30077.1"/>
    <property type="molecule type" value="Genomic_DNA"/>
</dbReference>
<feature type="transmembrane region" description="Helical" evidence="1">
    <location>
        <begin position="349"/>
        <end position="369"/>
    </location>
</feature>
<evidence type="ECO:0000256" key="1">
    <source>
        <dbReference type="SAM" id="Phobius"/>
    </source>
</evidence>
<feature type="transmembrane region" description="Helical" evidence="1">
    <location>
        <begin position="280"/>
        <end position="298"/>
    </location>
</feature>
<feature type="transmembrane region" description="Helical" evidence="1">
    <location>
        <begin position="16"/>
        <end position="37"/>
    </location>
</feature>
<reference evidence="2 3" key="2">
    <citation type="submission" date="2020-08" db="EMBL/GenBank/DDBJ databases">
        <title>Adhaeribacter dokdonensis sp. nov., isolated from the rhizosphere of Elymus tsukushiensis, a plant native to the Dokdo Islands, Republic of Korea.</title>
        <authorList>
            <person name="Ghim S.Y."/>
        </authorList>
    </citation>
    <scope>NUCLEOTIDE SEQUENCE [LARGE SCALE GENOMIC DNA]</scope>
    <source>
        <strain evidence="2 3">KUDC8001</strain>
    </source>
</reference>
<proteinExistence type="predicted"/>
<feature type="transmembrane region" description="Helical" evidence="1">
    <location>
        <begin position="389"/>
        <end position="406"/>
    </location>
</feature>
<protein>
    <recommendedName>
        <fullName evidence="4">Tetratricopeptide repeat protein</fullName>
    </recommendedName>
</protein>
<organism evidence="2 3">
    <name type="scientific">Adhaeribacter radiodurans</name>
    <dbReference type="NCBI Taxonomy" id="2745197"/>
    <lineage>
        <taxon>Bacteria</taxon>
        <taxon>Pseudomonadati</taxon>
        <taxon>Bacteroidota</taxon>
        <taxon>Cytophagia</taxon>
        <taxon>Cytophagales</taxon>
        <taxon>Hymenobacteraceae</taxon>
        <taxon>Adhaeribacter</taxon>
    </lineage>
</organism>
<feature type="transmembrane region" description="Helical" evidence="1">
    <location>
        <begin position="247"/>
        <end position="268"/>
    </location>
</feature>
<keyword evidence="3" id="KW-1185">Reference proteome</keyword>
<name>A0A7L7LBG6_9BACT</name>
<feature type="transmembrane region" description="Helical" evidence="1">
    <location>
        <begin position="94"/>
        <end position="112"/>
    </location>
</feature>
<keyword evidence="1" id="KW-0472">Membrane</keyword>
<gene>
    <name evidence="2" type="ORF">HUW48_19505</name>
</gene>
<feature type="transmembrane region" description="Helical" evidence="1">
    <location>
        <begin position="148"/>
        <end position="168"/>
    </location>
</feature>
<dbReference type="AlphaFoldDB" id="A0A7L7LBG6"/>
<dbReference type="InterPro" id="IPR011990">
    <property type="entry name" value="TPR-like_helical_dom_sf"/>
</dbReference>
<dbReference type="Gene3D" id="1.25.40.10">
    <property type="entry name" value="Tetratricopeptide repeat domain"/>
    <property type="match status" value="2"/>
</dbReference>